<dbReference type="InterPro" id="IPR017867">
    <property type="entry name" value="Tyr_phospatase_low_mol_wt"/>
</dbReference>
<evidence type="ECO:0000256" key="3">
    <source>
        <dbReference type="ARBA" id="ARBA00022801"/>
    </source>
</evidence>
<dbReference type="SUPFAM" id="SSF52788">
    <property type="entry name" value="Phosphotyrosine protein phosphatases I"/>
    <property type="match status" value="1"/>
</dbReference>
<evidence type="ECO:0000259" key="6">
    <source>
        <dbReference type="SMART" id="SM00226"/>
    </source>
</evidence>
<dbReference type="PANTHER" id="PTHR11717:SF7">
    <property type="entry name" value="LOW MOLECULAR WEIGHT PHOSPHOTYROSINE PROTEIN PHOSPHATASE"/>
    <property type="match status" value="1"/>
</dbReference>
<dbReference type="PRINTS" id="PR00719">
    <property type="entry name" value="LMWPTPASE"/>
</dbReference>
<dbReference type="InterPro" id="IPR036196">
    <property type="entry name" value="Ptyr_pPase_sf"/>
</dbReference>
<sequence>MIVDSAGTADFNIGKPPDTRMIATASQHGIDISELRARQFKQSDYNEFDLIYAMDTSNYHHILSLARDEADRAKVKMILEDNLSVPDPYNQDGEAFERVYQLLDAACKRILSEIPGS</sequence>
<dbReference type="EMBL" id="AZHX01000171">
    <property type="protein sequence ID" value="ETX08632.1"/>
    <property type="molecule type" value="Genomic_DNA"/>
</dbReference>
<evidence type="ECO:0000313" key="7">
    <source>
        <dbReference type="EMBL" id="ETX08632.1"/>
    </source>
</evidence>
<feature type="domain" description="Phosphotyrosine protein phosphatase I" evidence="6">
    <location>
        <begin position="1"/>
        <end position="113"/>
    </location>
</feature>
<dbReference type="InterPro" id="IPR023485">
    <property type="entry name" value="Ptyr_pPase"/>
</dbReference>
<dbReference type="PANTHER" id="PTHR11717">
    <property type="entry name" value="LOW MOLECULAR WEIGHT PROTEIN TYROSINE PHOSPHATASE"/>
    <property type="match status" value="1"/>
</dbReference>
<evidence type="ECO:0000256" key="4">
    <source>
        <dbReference type="ARBA" id="ARBA00022912"/>
    </source>
</evidence>
<accession>W4MG31</accession>
<dbReference type="GO" id="GO:0004725">
    <property type="term" value="F:protein tyrosine phosphatase activity"/>
    <property type="evidence" value="ECO:0007669"/>
    <property type="project" value="UniProtKB-EC"/>
</dbReference>
<dbReference type="InterPro" id="IPR050438">
    <property type="entry name" value="LMW_PTPase"/>
</dbReference>
<dbReference type="CDD" id="cd16343">
    <property type="entry name" value="LMWPTP"/>
    <property type="match status" value="1"/>
</dbReference>
<comment type="caution">
    <text evidence="7">The sequence shown here is derived from an EMBL/GenBank/DDBJ whole genome shotgun (WGS) entry which is preliminary data.</text>
</comment>
<reference evidence="7 8" key="1">
    <citation type="journal article" date="2014" name="Nature">
        <title>An environmental bacterial taxon with a large and distinct metabolic repertoire.</title>
        <authorList>
            <person name="Wilson M.C."/>
            <person name="Mori T."/>
            <person name="Ruckert C."/>
            <person name="Uria A.R."/>
            <person name="Helf M.J."/>
            <person name="Takada K."/>
            <person name="Gernert C."/>
            <person name="Steffens U.A."/>
            <person name="Heycke N."/>
            <person name="Schmitt S."/>
            <person name="Rinke C."/>
            <person name="Helfrich E.J."/>
            <person name="Brachmann A.O."/>
            <person name="Gurgui C."/>
            <person name="Wakimoto T."/>
            <person name="Kracht M."/>
            <person name="Crusemann M."/>
            <person name="Hentschel U."/>
            <person name="Abe I."/>
            <person name="Matsunaga S."/>
            <person name="Kalinowski J."/>
            <person name="Takeyama H."/>
            <person name="Piel J."/>
        </authorList>
    </citation>
    <scope>NUCLEOTIDE SEQUENCE [LARGE SCALE GENOMIC DNA]</scope>
    <source>
        <strain evidence="8">TSY2</strain>
    </source>
</reference>
<evidence type="ECO:0000256" key="5">
    <source>
        <dbReference type="PIRSR" id="PIRSR617867-1"/>
    </source>
</evidence>
<dbReference type="Pfam" id="PF01451">
    <property type="entry name" value="LMWPc"/>
    <property type="match status" value="1"/>
</dbReference>
<dbReference type="Proteomes" id="UP000019140">
    <property type="component" value="Unassembled WGS sequence"/>
</dbReference>
<dbReference type="AlphaFoldDB" id="W4MG31"/>
<gene>
    <name evidence="7" type="ORF">ETSY2_04260</name>
</gene>
<comment type="similarity">
    <text evidence="1">Belongs to the low molecular weight phosphotyrosine protein phosphatase family.</text>
</comment>
<feature type="active site" description="Proton donor" evidence="5">
    <location>
        <position position="87"/>
    </location>
</feature>
<dbReference type="Gene3D" id="3.40.50.2300">
    <property type="match status" value="1"/>
</dbReference>
<keyword evidence="8" id="KW-1185">Reference proteome</keyword>
<evidence type="ECO:0000256" key="2">
    <source>
        <dbReference type="ARBA" id="ARBA00013064"/>
    </source>
</evidence>
<name>W4MG31_9BACT</name>
<evidence type="ECO:0000313" key="8">
    <source>
        <dbReference type="Proteomes" id="UP000019140"/>
    </source>
</evidence>
<proteinExistence type="inferred from homology"/>
<dbReference type="SMART" id="SM00226">
    <property type="entry name" value="LMWPc"/>
    <property type="match status" value="1"/>
</dbReference>
<dbReference type="EC" id="3.1.3.48" evidence="2"/>
<keyword evidence="3" id="KW-0378">Hydrolase</keyword>
<organism evidence="7 8">
    <name type="scientific">Candidatus Entotheonella gemina</name>
    <dbReference type="NCBI Taxonomy" id="1429439"/>
    <lineage>
        <taxon>Bacteria</taxon>
        <taxon>Pseudomonadati</taxon>
        <taxon>Nitrospinota/Tectimicrobiota group</taxon>
        <taxon>Candidatus Tectimicrobiota</taxon>
        <taxon>Candidatus Entotheonellia</taxon>
        <taxon>Candidatus Entotheonellales</taxon>
        <taxon>Candidatus Entotheonellaceae</taxon>
        <taxon>Candidatus Entotheonella</taxon>
    </lineage>
</organism>
<evidence type="ECO:0000256" key="1">
    <source>
        <dbReference type="ARBA" id="ARBA00011063"/>
    </source>
</evidence>
<protein>
    <recommendedName>
        <fullName evidence="2">protein-tyrosine-phosphatase</fullName>
        <ecNumber evidence="2">3.1.3.48</ecNumber>
    </recommendedName>
</protein>
<dbReference type="HOGENOM" id="CLU_071415_2_2_7"/>
<keyword evidence="4" id="KW-0904">Protein phosphatase</keyword>